<organism evidence="1 2">
    <name type="scientific">Selenomonas ruminantium</name>
    <dbReference type="NCBI Taxonomy" id="971"/>
    <lineage>
        <taxon>Bacteria</taxon>
        <taxon>Bacillati</taxon>
        <taxon>Bacillota</taxon>
        <taxon>Negativicutes</taxon>
        <taxon>Selenomonadales</taxon>
        <taxon>Selenomonadaceae</taxon>
        <taxon>Selenomonas</taxon>
    </lineage>
</organism>
<dbReference type="AlphaFoldDB" id="A0A1H0N1C7"/>
<proteinExistence type="predicted"/>
<evidence type="ECO:0000313" key="1">
    <source>
        <dbReference type="EMBL" id="SDO86504.1"/>
    </source>
</evidence>
<sequence length="287" mass="32213">MREIIRQALIDGVPEVEGRVFEPWVATADTEKPYLVVRETAESDNVEWAGFRGRIEVWPYVELESLSVVDSLAKEINEALHMKFLADGEGEAITCIADGMGEDISDMDWDALTRCVSFYTLAIQPTETRGTADNDPWVDALVSWTQDLLGKGYEVYGGKIPGTYQRPAVLWRLDNLEITDAGAYAFDVQKKVACHVFGRNAVEETNIAVLISEHMGSQYKIPLKIAERRFMTLQDLNVSLYTDSMKQGHLRAILSRKTQKPQEEVALIQGFSSQGILNRKGDHDNGR</sequence>
<gene>
    <name evidence="1" type="ORF">SAMN05216366_102132</name>
</gene>
<name>A0A1H0N1C7_SELRU</name>
<dbReference type="Proteomes" id="UP000182412">
    <property type="component" value="Unassembled WGS sequence"/>
</dbReference>
<dbReference type="OrthoDB" id="1679953at2"/>
<accession>A0A1H0N1C7</accession>
<evidence type="ECO:0000313" key="2">
    <source>
        <dbReference type="Proteomes" id="UP000182412"/>
    </source>
</evidence>
<reference evidence="1 2" key="1">
    <citation type="submission" date="2016-10" db="EMBL/GenBank/DDBJ databases">
        <authorList>
            <person name="de Groot N.N."/>
        </authorList>
    </citation>
    <scope>NUCLEOTIDE SEQUENCE [LARGE SCALE GENOMIC DNA]</scope>
    <source>
        <strain evidence="1 2">S137</strain>
    </source>
</reference>
<dbReference type="EMBL" id="FNJQ01000002">
    <property type="protein sequence ID" value="SDO86504.1"/>
    <property type="molecule type" value="Genomic_DNA"/>
</dbReference>
<protein>
    <submittedName>
        <fullName evidence="1">Uncharacterized protein</fullName>
    </submittedName>
</protein>
<dbReference type="RefSeq" id="WP_074571126.1">
    <property type="nucleotide sequence ID" value="NZ_FNJQ01000002.1"/>
</dbReference>